<reference evidence="1 2" key="1">
    <citation type="journal article" date="2016" name="Nat. Commun.">
        <title>Thousands of microbial genomes shed light on interconnected biogeochemical processes in an aquifer system.</title>
        <authorList>
            <person name="Anantharaman K."/>
            <person name="Brown C.T."/>
            <person name="Hug L.A."/>
            <person name="Sharon I."/>
            <person name="Castelle C.J."/>
            <person name="Probst A.J."/>
            <person name="Thomas B.C."/>
            <person name="Singh A."/>
            <person name="Wilkins M.J."/>
            <person name="Karaoz U."/>
            <person name="Brodie E.L."/>
            <person name="Williams K.H."/>
            <person name="Hubbard S.S."/>
            <person name="Banfield J.F."/>
        </authorList>
    </citation>
    <scope>NUCLEOTIDE SEQUENCE [LARGE SCALE GENOMIC DNA]</scope>
</reference>
<dbReference type="Proteomes" id="UP000178869">
    <property type="component" value="Unassembled WGS sequence"/>
</dbReference>
<proteinExistence type="predicted"/>
<protein>
    <submittedName>
        <fullName evidence="1">Uncharacterized protein</fullName>
    </submittedName>
</protein>
<sequence length="70" mass="8052">MVLLVLFFWILAMYWALHAKNFSETTPEIACVQDSDCLCRTFSDGKILPGQGFSPGCDFQINRCFPCEYY</sequence>
<comment type="caution">
    <text evidence="1">The sequence shown here is derived from an EMBL/GenBank/DDBJ whole genome shotgun (WGS) entry which is preliminary data.</text>
</comment>
<accession>A0A1G2PHP4</accession>
<gene>
    <name evidence="1" type="ORF">A2828_04010</name>
</gene>
<evidence type="ECO:0000313" key="1">
    <source>
        <dbReference type="EMBL" id="OHA47102.1"/>
    </source>
</evidence>
<evidence type="ECO:0000313" key="2">
    <source>
        <dbReference type="Proteomes" id="UP000178869"/>
    </source>
</evidence>
<dbReference type="AlphaFoldDB" id="A0A1G2PHP4"/>
<organism evidence="1 2">
    <name type="scientific">Candidatus Terrybacteria bacterium RIFCSPHIGHO2_01_FULL_43_35</name>
    <dbReference type="NCBI Taxonomy" id="1802361"/>
    <lineage>
        <taxon>Bacteria</taxon>
        <taxon>Candidatus Terryibacteriota</taxon>
    </lineage>
</organism>
<dbReference type="EMBL" id="MHSR01000008">
    <property type="protein sequence ID" value="OHA47102.1"/>
    <property type="molecule type" value="Genomic_DNA"/>
</dbReference>
<name>A0A1G2PHP4_9BACT</name>